<dbReference type="RefSeq" id="WP_379876841.1">
    <property type="nucleotide sequence ID" value="NZ_JBHUIP010000012.1"/>
</dbReference>
<keyword evidence="4" id="KW-1185">Reference proteome</keyword>
<dbReference type="EMBL" id="JBHUIP010000012">
    <property type="protein sequence ID" value="MFD2263796.1"/>
    <property type="molecule type" value="Genomic_DNA"/>
</dbReference>
<dbReference type="InterPro" id="IPR012495">
    <property type="entry name" value="TadE-like_dom"/>
</dbReference>
<keyword evidence="1" id="KW-0812">Transmembrane</keyword>
<accession>A0ABW5DWJ1</accession>
<name>A0ABW5DWJ1_9PROT</name>
<sequence>MAARSLSRLDRSGATAIEVALLLPLFLMIVLGGLDIGLWLLQSARLSEAARRAARAAVITAPVASLSDQGTVSCRRVSGITCSGGSIIAPDSFDRIERAADMALADGSMIVTYRLLPDGSSNSKHPIVVIDIKNATHTLIFMHIIPGIGRTITLATATASGSLPRKAYR</sequence>
<evidence type="ECO:0000313" key="4">
    <source>
        <dbReference type="Proteomes" id="UP001597295"/>
    </source>
</evidence>
<reference evidence="4" key="1">
    <citation type="journal article" date="2019" name="Int. J. Syst. Evol. Microbiol.">
        <title>The Global Catalogue of Microorganisms (GCM) 10K type strain sequencing project: providing services to taxonomists for standard genome sequencing and annotation.</title>
        <authorList>
            <consortium name="The Broad Institute Genomics Platform"/>
            <consortium name="The Broad Institute Genome Sequencing Center for Infectious Disease"/>
            <person name="Wu L."/>
            <person name="Ma J."/>
        </authorList>
    </citation>
    <scope>NUCLEOTIDE SEQUENCE [LARGE SCALE GENOMIC DNA]</scope>
    <source>
        <strain evidence="4">CGMCC 1.19062</strain>
    </source>
</reference>
<comment type="caution">
    <text evidence="3">The sequence shown here is derived from an EMBL/GenBank/DDBJ whole genome shotgun (WGS) entry which is preliminary data.</text>
</comment>
<evidence type="ECO:0000259" key="2">
    <source>
        <dbReference type="Pfam" id="PF07811"/>
    </source>
</evidence>
<dbReference type="Pfam" id="PF07811">
    <property type="entry name" value="TadE"/>
    <property type="match status" value="1"/>
</dbReference>
<evidence type="ECO:0000313" key="3">
    <source>
        <dbReference type="EMBL" id="MFD2263796.1"/>
    </source>
</evidence>
<keyword evidence="1" id="KW-0472">Membrane</keyword>
<evidence type="ECO:0000256" key="1">
    <source>
        <dbReference type="SAM" id="Phobius"/>
    </source>
</evidence>
<protein>
    <submittedName>
        <fullName evidence="3">TadE/TadG family type IV pilus assembly protein</fullName>
    </submittedName>
</protein>
<gene>
    <name evidence="3" type="ORF">ACFSM5_12920</name>
</gene>
<keyword evidence="1" id="KW-1133">Transmembrane helix</keyword>
<organism evidence="3 4">
    <name type="scientific">Lacibacterium aquatile</name>
    <dbReference type="NCBI Taxonomy" id="1168082"/>
    <lineage>
        <taxon>Bacteria</taxon>
        <taxon>Pseudomonadati</taxon>
        <taxon>Pseudomonadota</taxon>
        <taxon>Alphaproteobacteria</taxon>
        <taxon>Rhodospirillales</taxon>
        <taxon>Rhodospirillaceae</taxon>
    </lineage>
</organism>
<dbReference type="Proteomes" id="UP001597295">
    <property type="component" value="Unassembled WGS sequence"/>
</dbReference>
<feature type="domain" description="TadE-like" evidence="2">
    <location>
        <begin position="13"/>
        <end position="55"/>
    </location>
</feature>
<feature type="transmembrane region" description="Helical" evidence="1">
    <location>
        <begin position="20"/>
        <end position="41"/>
    </location>
</feature>
<proteinExistence type="predicted"/>